<dbReference type="PIRSF" id="PIRSF006060">
    <property type="entry name" value="AA_transporter"/>
    <property type="match status" value="1"/>
</dbReference>
<evidence type="ECO:0000313" key="10">
    <source>
        <dbReference type="Proteomes" id="UP001597419"/>
    </source>
</evidence>
<name>A0ABW5GNE4_9PSEU</name>
<feature type="transmembrane region" description="Helical" evidence="7">
    <location>
        <begin position="207"/>
        <end position="228"/>
    </location>
</feature>
<evidence type="ECO:0000256" key="7">
    <source>
        <dbReference type="SAM" id="Phobius"/>
    </source>
</evidence>
<evidence type="ECO:0000256" key="6">
    <source>
        <dbReference type="ARBA" id="ARBA00023136"/>
    </source>
</evidence>
<organism evidence="9 10">
    <name type="scientific">Amycolatopsis samaneae</name>
    <dbReference type="NCBI Taxonomy" id="664691"/>
    <lineage>
        <taxon>Bacteria</taxon>
        <taxon>Bacillati</taxon>
        <taxon>Actinomycetota</taxon>
        <taxon>Actinomycetes</taxon>
        <taxon>Pseudonocardiales</taxon>
        <taxon>Pseudonocardiaceae</taxon>
        <taxon>Amycolatopsis</taxon>
    </lineage>
</organism>
<feature type="transmembrane region" description="Helical" evidence="7">
    <location>
        <begin position="368"/>
        <end position="387"/>
    </location>
</feature>
<dbReference type="PANTHER" id="PTHR43495:SF5">
    <property type="entry name" value="GAMMA-AMINOBUTYRIC ACID PERMEASE"/>
    <property type="match status" value="1"/>
</dbReference>
<dbReference type="RefSeq" id="WP_345400844.1">
    <property type="nucleotide sequence ID" value="NZ_BAABHG010000012.1"/>
</dbReference>
<feature type="transmembrane region" description="Helical" evidence="7">
    <location>
        <begin position="291"/>
        <end position="315"/>
    </location>
</feature>
<feature type="transmembrane region" description="Helical" evidence="7">
    <location>
        <begin position="344"/>
        <end position="362"/>
    </location>
</feature>
<sequence length="464" mass="48496">MTSELTGKDAGASTTSRLSHGLRQRHLTMLALGGVIGSGLFVGSGAGIKLAGPGIVLSFALAGLLALLVMFMMAEMAAAMPASGSFSEHAERAFGPWAGFLVGWLYWATLVVVLAVESTAAAIIVHDWIPVLPQWSLVLIVMTLFTAVNLTAVKNFGEFEFWLAMIKVVVIVGFLVLGVLAILGVLPGTDSPGLANLTGQGGLLPNGWSGVVSALLAVVFAFGGLEVITIAAAESDNPARAVGRAARSALWRIGAFYVGSMIVVVTLLPWNDSKVGKSPFVAVLDHLGIPAAGQVMNVVILLALLSALNANLYGAARMIFSLGKRAEAPRLLTKVSPGGVPRPAVLASAAFGFVAVALNLLWPDTIFLYLLNTVGANLLLVWIMVAASQLRLRRTLLQEHPDGLPVRLWGFPVLTWIAIAAMAAVTVLMLTDAGSRSQLLSSAALAAAVLVIAFVRGRFRTAAH</sequence>
<dbReference type="PROSITE" id="PS00218">
    <property type="entry name" value="AMINO_ACID_PERMEASE_1"/>
    <property type="match status" value="1"/>
</dbReference>
<dbReference type="InterPro" id="IPR004840">
    <property type="entry name" value="Amino_acid_permease_CS"/>
</dbReference>
<feature type="transmembrane region" description="Helical" evidence="7">
    <location>
        <begin position="27"/>
        <end position="48"/>
    </location>
</feature>
<feature type="transmembrane region" description="Helical" evidence="7">
    <location>
        <begin position="249"/>
        <end position="271"/>
    </location>
</feature>
<feature type="transmembrane region" description="Helical" evidence="7">
    <location>
        <begin position="437"/>
        <end position="455"/>
    </location>
</feature>
<feature type="domain" description="Amino acid permease/ SLC12A" evidence="8">
    <location>
        <begin position="26"/>
        <end position="452"/>
    </location>
</feature>
<evidence type="ECO:0000313" key="9">
    <source>
        <dbReference type="EMBL" id="MFD2462397.1"/>
    </source>
</evidence>
<dbReference type="EMBL" id="JBHUKU010000015">
    <property type="protein sequence ID" value="MFD2462397.1"/>
    <property type="molecule type" value="Genomic_DNA"/>
</dbReference>
<dbReference type="InterPro" id="IPR004841">
    <property type="entry name" value="AA-permease/SLC12A_dom"/>
</dbReference>
<reference evidence="10" key="1">
    <citation type="journal article" date="2019" name="Int. J. Syst. Evol. Microbiol.">
        <title>The Global Catalogue of Microorganisms (GCM) 10K type strain sequencing project: providing services to taxonomists for standard genome sequencing and annotation.</title>
        <authorList>
            <consortium name="The Broad Institute Genomics Platform"/>
            <consortium name="The Broad Institute Genome Sequencing Center for Infectious Disease"/>
            <person name="Wu L."/>
            <person name="Ma J."/>
        </authorList>
    </citation>
    <scope>NUCLEOTIDE SEQUENCE [LARGE SCALE GENOMIC DNA]</scope>
    <source>
        <strain evidence="10">CGMCC 4.7643</strain>
    </source>
</reference>
<keyword evidence="3 7" id="KW-0812">Transmembrane</keyword>
<dbReference type="Gene3D" id="1.20.1740.10">
    <property type="entry name" value="Amino acid/polyamine transporter I"/>
    <property type="match status" value="1"/>
</dbReference>
<dbReference type="PANTHER" id="PTHR43495">
    <property type="entry name" value="GABA PERMEASE"/>
    <property type="match status" value="1"/>
</dbReference>
<keyword evidence="6 7" id="KW-0472">Membrane</keyword>
<gene>
    <name evidence="9" type="ORF">ACFSYJ_27575</name>
</gene>
<evidence type="ECO:0000256" key="5">
    <source>
        <dbReference type="ARBA" id="ARBA00022989"/>
    </source>
</evidence>
<keyword evidence="10" id="KW-1185">Reference proteome</keyword>
<evidence type="ECO:0000259" key="8">
    <source>
        <dbReference type="Pfam" id="PF00324"/>
    </source>
</evidence>
<feature type="transmembrane region" description="Helical" evidence="7">
    <location>
        <begin position="94"/>
        <end position="115"/>
    </location>
</feature>
<feature type="transmembrane region" description="Helical" evidence="7">
    <location>
        <begin position="135"/>
        <end position="153"/>
    </location>
</feature>
<comment type="caution">
    <text evidence="9">The sequence shown here is derived from an EMBL/GenBank/DDBJ whole genome shotgun (WGS) entry which is preliminary data.</text>
</comment>
<keyword evidence="4" id="KW-0029">Amino-acid transport</keyword>
<evidence type="ECO:0000256" key="1">
    <source>
        <dbReference type="ARBA" id="ARBA00004141"/>
    </source>
</evidence>
<evidence type="ECO:0000256" key="2">
    <source>
        <dbReference type="ARBA" id="ARBA00022448"/>
    </source>
</evidence>
<keyword evidence="2" id="KW-0813">Transport</keyword>
<dbReference type="Pfam" id="PF00324">
    <property type="entry name" value="AA_permease"/>
    <property type="match status" value="1"/>
</dbReference>
<evidence type="ECO:0000256" key="3">
    <source>
        <dbReference type="ARBA" id="ARBA00022692"/>
    </source>
</evidence>
<feature type="transmembrane region" description="Helical" evidence="7">
    <location>
        <begin position="165"/>
        <end position="187"/>
    </location>
</feature>
<proteinExistence type="predicted"/>
<evidence type="ECO:0000256" key="4">
    <source>
        <dbReference type="ARBA" id="ARBA00022970"/>
    </source>
</evidence>
<feature type="transmembrane region" description="Helical" evidence="7">
    <location>
        <begin position="54"/>
        <end position="74"/>
    </location>
</feature>
<keyword evidence="5 7" id="KW-1133">Transmembrane helix</keyword>
<accession>A0ABW5GNE4</accession>
<comment type="subcellular location">
    <subcellularLocation>
        <location evidence="1">Membrane</location>
        <topology evidence="1">Multi-pass membrane protein</topology>
    </subcellularLocation>
</comment>
<dbReference type="Proteomes" id="UP001597419">
    <property type="component" value="Unassembled WGS sequence"/>
</dbReference>
<protein>
    <submittedName>
        <fullName evidence="9">Amino acid permease</fullName>
    </submittedName>
</protein>
<feature type="transmembrane region" description="Helical" evidence="7">
    <location>
        <begin position="408"/>
        <end position="431"/>
    </location>
</feature>